<dbReference type="EMBL" id="JYGE01000004">
    <property type="protein sequence ID" value="PSJ31368.1"/>
    <property type="molecule type" value="Genomic_DNA"/>
</dbReference>
<dbReference type="Proteomes" id="UP000241434">
    <property type="component" value="Unassembled WGS sequence"/>
</dbReference>
<dbReference type="RefSeq" id="WP_106776826.1">
    <property type="nucleotide sequence ID" value="NZ_JYGE01000004.1"/>
</dbReference>
<dbReference type="GO" id="GO:0005829">
    <property type="term" value="C:cytosol"/>
    <property type="evidence" value="ECO:0007669"/>
    <property type="project" value="TreeGrafter"/>
</dbReference>
<evidence type="ECO:0000256" key="5">
    <source>
        <dbReference type="ARBA" id="ARBA00023167"/>
    </source>
</evidence>
<dbReference type="PANTHER" id="PTHR46832:SF1">
    <property type="entry name" value="5'-METHYLTHIOADENOSINE_S-ADENOSYLHOMOCYSTEINE NUCLEOSIDASE"/>
    <property type="match status" value="1"/>
</dbReference>
<reference evidence="7" key="1">
    <citation type="thesis" date="2015" institute="Rutgers" country="The State University of New Jersey, 14 College Farm Rd., New Brunswick, NJ, USA">
        <title>Ammonia toxicity in bacteria and its implications for treatment of and resource recovery from highly nitrogenous organic wastes.</title>
        <authorList>
            <person name="Luther A.K."/>
        </authorList>
    </citation>
    <scope>NUCLEOTIDE SEQUENCE</scope>
    <source>
        <strain evidence="7">RT-10B</strain>
    </source>
</reference>
<dbReference type="GO" id="GO:0009164">
    <property type="term" value="P:nucleoside catabolic process"/>
    <property type="evidence" value="ECO:0007669"/>
    <property type="project" value="InterPro"/>
</dbReference>
<sequence length="232" mass="25371">MKKIGIIGAMEEEVKELTSMLINRKTTKIAGLSVEEGVIEGKEVAIVECGIAKVNAAMCTQILISEFNVDSVINTGVAGALHDKLNINDIVISTDAIEYDVDASPLGDPKGTIPRMKTSVFKSDERMIKAAYDAFLEEDLKFKAYKGRVVTGDQFVADNETKNVLKNDFNGYCCEMEGGAIAHVAYLNEVPFVIIRAISDKADSSADMTYDEFVKIAAINSKEMVVNMLKRL</sequence>
<evidence type="ECO:0000313" key="8">
    <source>
        <dbReference type="Proteomes" id="UP000241434"/>
    </source>
</evidence>
<evidence type="ECO:0000259" key="6">
    <source>
        <dbReference type="Pfam" id="PF01048"/>
    </source>
</evidence>
<dbReference type="UniPathway" id="UPA00904">
    <property type="reaction ID" value="UER00871"/>
</dbReference>
<dbReference type="Gene3D" id="3.40.50.1580">
    <property type="entry name" value="Nucleoside phosphorylase domain"/>
    <property type="match status" value="1"/>
</dbReference>
<dbReference type="SUPFAM" id="SSF53167">
    <property type="entry name" value="Purine and uridine phosphorylases"/>
    <property type="match status" value="1"/>
</dbReference>
<dbReference type="GO" id="GO:0008782">
    <property type="term" value="F:adenosylhomocysteine nucleosidase activity"/>
    <property type="evidence" value="ECO:0007669"/>
    <property type="project" value="UniProtKB-EC"/>
</dbReference>
<dbReference type="PANTHER" id="PTHR46832">
    <property type="entry name" value="5'-METHYLTHIOADENOSINE/S-ADENOSYLHOMOCYSTEINE NUCLEOSIDASE"/>
    <property type="match status" value="1"/>
</dbReference>
<protein>
    <recommendedName>
        <fullName evidence="2">adenosylhomocysteine nucleosidase</fullName>
        <ecNumber evidence="2">3.2.2.9</ecNumber>
    </recommendedName>
</protein>
<keyword evidence="8" id="KW-1185">Reference proteome</keyword>
<comment type="pathway">
    <text evidence="1">Amino-acid biosynthesis; L-methionine biosynthesis via salvage pathway; S-methyl-5-thio-alpha-D-ribose 1-phosphate from S-methyl-5'-thioadenosine (hydrolase route): step 1/2.</text>
</comment>
<dbReference type="NCBIfam" id="TIGR01704">
    <property type="entry name" value="MTA_SAH-Nsdase"/>
    <property type="match status" value="1"/>
</dbReference>
<gene>
    <name evidence="7" type="ORF">UF10_05425</name>
</gene>
<evidence type="ECO:0000313" key="7">
    <source>
        <dbReference type="EMBL" id="PSJ31368.1"/>
    </source>
</evidence>
<proteinExistence type="predicted"/>
<organism evidence="7 8">
    <name type="scientific">Peptostreptococcus russellii</name>
    <dbReference type="NCBI Taxonomy" id="215200"/>
    <lineage>
        <taxon>Bacteria</taxon>
        <taxon>Bacillati</taxon>
        <taxon>Bacillota</taxon>
        <taxon>Clostridia</taxon>
        <taxon>Peptostreptococcales</taxon>
        <taxon>Peptostreptococcaceae</taxon>
        <taxon>Peptostreptococcus</taxon>
    </lineage>
</organism>
<evidence type="ECO:0000256" key="3">
    <source>
        <dbReference type="ARBA" id="ARBA00022605"/>
    </source>
</evidence>
<feature type="domain" description="Nucleoside phosphorylase" evidence="6">
    <location>
        <begin position="3"/>
        <end position="229"/>
    </location>
</feature>
<evidence type="ECO:0000256" key="2">
    <source>
        <dbReference type="ARBA" id="ARBA00011974"/>
    </source>
</evidence>
<dbReference type="GO" id="GO:0008930">
    <property type="term" value="F:methylthioadenosine nucleosidase activity"/>
    <property type="evidence" value="ECO:0007669"/>
    <property type="project" value="InterPro"/>
</dbReference>
<dbReference type="GO" id="GO:0019509">
    <property type="term" value="P:L-methionine salvage from methylthioadenosine"/>
    <property type="evidence" value="ECO:0007669"/>
    <property type="project" value="UniProtKB-UniPathway"/>
</dbReference>
<dbReference type="Pfam" id="PF01048">
    <property type="entry name" value="PNP_UDP_1"/>
    <property type="match status" value="1"/>
</dbReference>
<dbReference type="CDD" id="cd09008">
    <property type="entry name" value="MTAN"/>
    <property type="match status" value="1"/>
</dbReference>
<keyword evidence="3" id="KW-0028">Amino-acid biosynthesis</keyword>
<comment type="caution">
    <text evidence="7">The sequence shown here is derived from an EMBL/GenBank/DDBJ whole genome shotgun (WGS) entry which is preliminary data.</text>
</comment>
<dbReference type="InterPro" id="IPR010049">
    <property type="entry name" value="MTA_SAH_Nsdase"/>
</dbReference>
<accession>A0A2P7Q067</accession>
<dbReference type="AlphaFoldDB" id="A0A2P7Q067"/>
<dbReference type="InterPro" id="IPR000845">
    <property type="entry name" value="Nucleoside_phosphorylase_d"/>
</dbReference>
<dbReference type="GO" id="GO:0019284">
    <property type="term" value="P:L-methionine salvage from S-adenosylmethionine"/>
    <property type="evidence" value="ECO:0007669"/>
    <property type="project" value="TreeGrafter"/>
</dbReference>
<keyword evidence="5" id="KW-0486">Methionine biosynthesis</keyword>
<dbReference type="EC" id="3.2.2.9" evidence="2"/>
<evidence type="ECO:0000256" key="1">
    <source>
        <dbReference type="ARBA" id="ARBA00004945"/>
    </source>
</evidence>
<dbReference type="InterPro" id="IPR035994">
    <property type="entry name" value="Nucleoside_phosphorylase_sf"/>
</dbReference>
<evidence type="ECO:0000256" key="4">
    <source>
        <dbReference type="ARBA" id="ARBA00022801"/>
    </source>
</evidence>
<keyword evidence="4" id="KW-0378">Hydrolase</keyword>
<dbReference type="NCBIfam" id="NF004079">
    <property type="entry name" value="PRK05584.1"/>
    <property type="match status" value="1"/>
</dbReference>
<name>A0A2P7Q067_9FIRM</name>
<dbReference type="OrthoDB" id="9792278at2"/>